<organism evidence="1 2">
    <name type="scientific">Massariosphaeria phaeospora</name>
    <dbReference type="NCBI Taxonomy" id="100035"/>
    <lineage>
        <taxon>Eukaryota</taxon>
        <taxon>Fungi</taxon>
        <taxon>Dikarya</taxon>
        <taxon>Ascomycota</taxon>
        <taxon>Pezizomycotina</taxon>
        <taxon>Dothideomycetes</taxon>
        <taxon>Pleosporomycetidae</taxon>
        <taxon>Pleosporales</taxon>
        <taxon>Pleosporales incertae sedis</taxon>
        <taxon>Massariosphaeria</taxon>
    </lineage>
</organism>
<comment type="caution">
    <text evidence="1">The sequence shown here is derived from an EMBL/GenBank/DDBJ whole genome shotgun (WGS) entry which is preliminary data.</text>
</comment>
<dbReference type="OrthoDB" id="10553183at2759"/>
<protein>
    <submittedName>
        <fullName evidence="1">Uncharacterized protein</fullName>
    </submittedName>
</protein>
<reference evidence="1 2" key="1">
    <citation type="submission" date="2020-01" db="EMBL/GenBank/DDBJ databases">
        <authorList>
            <consortium name="DOE Joint Genome Institute"/>
            <person name="Haridas S."/>
            <person name="Albert R."/>
            <person name="Binder M."/>
            <person name="Bloem J."/>
            <person name="Labutti K."/>
            <person name="Salamov A."/>
            <person name="Andreopoulos B."/>
            <person name="Baker S.E."/>
            <person name="Barry K."/>
            <person name="Bills G."/>
            <person name="Bluhm B.H."/>
            <person name="Cannon C."/>
            <person name="Castanera R."/>
            <person name="Culley D.E."/>
            <person name="Daum C."/>
            <person name="Ezra D."/>
            <person name="Gonzalez J.B."/>
            <person name="Henrissat B."/>
            <person name="Kuo A."/>
            <person name="Liang C."/>
            <person name="Lipzen A."/>
            <person name="Lutzoni F."/>
            <person name="Magnuson J."/>
            <person name="Mondo S."/>
            <person name="Nolan M."/>
            <person name="Ohm R."/>
            <person name="Pangilinan J."/>
            <person name="Park H.-J.H."/>
            <person name="Ramirez L."/>
            <person name="Alfaro M."/>
            <person name="Sun H."/>
            <person name="Tritt A."/>
            <person name="Yoshinaga Y."/>
            <person name="Zwiers L.-H.L."/>
            <person name="Turgeon B.G."/>
            <person name="Goodwin S.B."/>
            <person name="Spatafora J.W."/>
            <person name="Crous P.W."/>
            <person name="Grigoriev I.V."/>
        </authorList>
    </citation>
    <scope>NUCLEOTIDE SEQUENCE [LARGE SCALE GENOMIC DNA]</scope>
    <source>
        <strain evidence="1 2">CBS 611.86</strain>
    </source>
</reference>
<proteinExistence type="predicted"/>
<dbReference type="EMBL" id="JAADJZ010000020">
    <property type="protein sequence ID" value="KAF2868152.1"/>
    <property type="molecule type" value="Genomic_DNA"/>
</dbReference>
<sequence length="103" mass="11504">MARKRLYELPLTPAKRARADVLLSSSQALVIHDDDSTSDTLNELDSADVPVPTQFQLTNKNSLEVILDAQPVFQAPFDYSWIKWDSVALGGCRRIATPFRTKA</sequence>
<keyword evidence="2" id="KW-1185">Reference proteome</keyword>
<dbReference type="AlphaFoldDB" id="A0A7C8I4Q2"/>
<dbReference type="Proteomes" id="UP000481861">
    <property type="component" value="Unassembled WGS sequence"/>
</dbReference>
<accession>A0A7C8I4Q2</accession>
<name>A0A7C8I4Q2_9PLEO</name>
<evidence type="ECO:0000313" key="2">
    <source>
        <dbReference type="Proteomes" id="UP000481861"/>
    </source>
</evidence>
<evidence type="ECO:0000313" key="1">
    <source>
        <dbReference type="EMBL" id="KAF2868152.1"/>
    </source>
</evidence>
<gene>
    <name evidence="1" type="ORF">BDV95DRAFT_597472</name>
</gene>